<accession>A0A4D9D206</accession>
<dbReference type="InterPro" id="IPR033828">
    <property type="entry name" value="GATase1_CTP_Synthase"/>
</dbReference>
<dbReference type="OrthoDB" id="1739076at2759"/>
<evidence type="ECO:0000313" key="12">
    <source>
        <dbReference type="EMBL" id="TFJ85582.1"/>
    </source>
</evidence>
<dbReference type="GO" id="GO:0019856">
    <property type="term" value="P:pyrimidine nucleobase biosynthetic process"/>
    <property type="evidence" value="ECO:0007669"/>
    <property type="project" value="TreeGrafter"/>
</dbReference>
<organism evidence="12 13">
    <name type="scientific">Nannochloropsis salina CCMP1776</name>
    <dbReference type="NCBI Taxonomy" id="1027361"/>
    <lineage>
        <taxon>Eukaryota</taxon>
        <taxon>Sar</taxon>
        <taxon>Stramenopiles</taxon>
        <taxon>Ochrophyta</taxon>
        <taxon>Eustigmatophyceae</taxon>
        <taxon>Eustigmatales</taxon>
        <taxon>Monodopsidaceae</taxon>
        <taxon>Microchloropsis</taxon>
        <taxon>Microchloropsis salina</taxon>
    </lineage>
</organism>
<comment type="caution">
    <text evidence="12">The sequence shown here is derived from an EMBL/GenBank/DDBJ whole genome shotgun (WGS) entry which is preliminary data.</text>
</comment>
<dbReference type="GO" id="GO:0003883">
    <property type="term" value="F:CTP synthase activity"/>
    <property type="evidence" value="ECO:0007669"/>
    <property type="project" value="UniProtKB-UniRule"/>
</dbReference>
<dbReference type="SUPFAM" id="SSF52317">
    <property type="entry name" value="Class I glutamine amidotransferase-like"/>
    <property type="match status" value="1"/>
</dbReference>
<evidence type="ECO:0000256" key="2">
    <source>
        <dbReference type="ARBA" id="ARBA00007533"/>
    </source>
</evidence>
<dbReference type="GO" id="GO:0044210">
    <property type="term" value="P:'de novo' CTP biosynthetic process"/>
    <property type="evidence" value="ECO:0007669"/>
    <property type="project" value="UniProtKB-UniRule"/>
</dbReference>
<dbReference type="Gene3D" id="3.40.50.300">
    <property type="entry name" value="P-loop containing nucleotide triphosphate hydrolases"/>
    <property type="match status" value="1"/>
</dbReference>
<dbReference type="InterPro" id="IPR027417">
    <property type="entry name" value="P-loop_NTPase"/>
</dbReference>
<sequence>MDGCRSNSSSASRNSRSRSDAQKMKYVCVTGGVVSGLGKGITISSIGRLLKQSGLRVTSIKIDPYLNTDAGTMSPFEHGEVFVLDDGGEVDLDLGNYERFLSLTLGKDHNITTGKVYNEVILRERRGDYLGKTVQVVPHVTNEIQDWIERVAVLPVDGSQEAPEICLVEVGGTVGDIESSVFLEALRQFQFRVGRENFCLIFVSLVPVLGSVGEQKTKPTQHGVKELRSVGLSPDVIICRSSNRVELSTREKISVFCHCPPSHVLSVHDVSNIYHVPIILAEQNLHGILRDHLKLERIMTPEPDLVRWTELATSVDIFEEQVKIAIVGKYTGLSDSYLSVLKALKHASIAAKRALEICWVEASDLESETQKTEEEKHAAAWKVIEEVDGIVVPGGFGSRGVEGKVLTVEYARRTGRPILGVCLGMQVMVIEHCRNVLGLRTATSQEFAEQGKEQAEGAKEGDREEETYAVVFMPEINPAVMGGTMRLGARPTDVLLRDRQQKPTLAGQLYKQRDEVWERHRHRYEVNPELLGRLEEAGLRFVGKDKTGARMEIVELDREKHPFFLGTQYHPEFQSRPLEPSPPFLGLILAASGQLREYLRANGAN</sequence>
<comment type="catalytic activity">
    <reaction evidence="8 9">
        <text>UTP + L-glutamine + ATP + H2O = CTP + L-glutamate + ADP + phosphate + 2 H(+)</text>
        <dbReference type="Rhea" id="RHEA:26426"/>
        <dbReference type="ChEBI" id="CHEBI:15377"/>
        <dbReference type="ChEBI" id="CHEBI:15378"/>
        <dbReference type="ChEBI" id="CHEBI:29985"/>
        <dbReference type="ChEBI" id="CHEBI:30616"/>
        <dbReference type="ChEBI" id="CHEBI:37563"/>
        <dbReference type="ChEBI" id="CHEBI:43474"/>
        <dbReference type="ChEBI" id="CHEBI:46398"/>
        <dbReference type="ChEBI" id="CHEBI:58359"/>
        <dbReference type="ChEBI" id="CHEBI:456216"/>
        <dbReference type="EC" id="6.3.4.2"/>
    </reaction>
</comment>
<evidence type="ECO:0000313" key="13">
    <source>
        <dbReference type="Proteomes" id="UP000355283"/>
    </source>
</evidence>
<dbReference type="FunFam" id="3.40.50.300:FF:000207">
    <property type="entry name" value="CTP synthase"/>
    <property type="match status" value="1"/>
</dbReference>
<dbReference type="UniPathway" id="UPA00159">
    <property type="reaction ID" value="UER00277"/>
</dbReference>
<evidence type="ECO:0000256" key="7">
    <source>
        <dbReference type="ARBA" id="ARBA00022975"/>
    </source>
</evidence>
<dbReference type="Proteomes" id="UP000355283">
    <property type="component" value="Unassembled WGS sequence"/>
</dbReference>
<dbReference type="PANTHER" id="PTHR11550:SF0">
    <property type="entry name" value="CTP SYNTHASE-RELATED"/>
    <property type="match status" value="1"/>
</dbReference>
<keyword evidence="4 9" id="KW-0547">Nucleotide-binding</keyword>
<dbReference type="PANTHER" id="PTHR11550">
    <property type="entry name" value="CTP SYNTHASE"/>
    <property type="match status" value="1"/>
</dbReference>
<feature type="domain" description="Glutamine amidotransferase" evidence="10">
    <location>
        <begin position="334"/>
        <end position="588"/>
    </location>
</feature>
<proteinExistence type="inferred from homology"/>
<evidence type="ECO:0000256" key="1">
    <source>
        <dbReference type="ARBA" id="ARBA00005171"/>
    </source>
</evidence>
<dbReference type="EMBL" id="SDOX01000011">
    <property type="protein sequence ID" value="TFJ85582.1"/>
    <property type="molecule type" value="Genomic_DNA"/>
</dbReference>
<dbReference type="NCBIfam" id="TIGR00337">
    <property type="entry name" value="PyrG"/>
    <property type="match status" value="1"/>
</dbReference>
<evidence type="ECO:0000259" key="11">
    <source>
        <dbReference type="Pfam" id="PF06418"/>
    </source>
</evidence>
<keyword evidence="3 9" id="KW-0436">Ligase</keyword>
<keyword evidence="7 9" id="KW-0665">Pyrimidine biosynthesis</keyword>
<keyword evidence="13" id="KW-1185">Reference proteome</keyword>
<evidence type="ECO:0000256" key="9">
    <source>
        <dbReference type="RuleBase" id="RU810713"/>
    </source>
</evidence>
<dbReference type="CDD" id="cd01746">
    <property type="entry name" value="GATase1_CTP_Synthase"/>
    <property type="match status" value="1"/>
</dbReference>
<comment type="function">
    <text evidence="9">Catalyzes the ATP-dependent amination of UTP to CTP with either L-glutamine or ammonia as the source of nitrogen.</text>
</comment>
<dbReference type="InterPro" id="IPR017456">
    <property type="entry name" value="CTP_synthase_N"/>
</dbReference>
<dbReference type="GO" id="GO:0005524">
    <property type="term" value="F:ATP binding"/>
    <property type="evidence" value="ECO:0007669"/>
    <property type="project" value="UniProtKB-KW"/>
</dbReference>
<keyword evidence="6 9" id="KW-0315">Glutamine amidotransferase</keyword>
<evidence type="ECO:0000256" key="8">
    <source>
        <dbReference type="ARBA" id="ARBA00047781"/>
    </source>
</evidence>
<evidence type="ECO:0000259" key="10">
    <source>
        <dbReference type="Pfam" id="PF00117"/>
    </source>
</evidence>
<dbReference type="Gene3D" id="3.40.50.880">
    <property type="match status" value="1"/>
</dbReference>
<keyword evidence="5 9" id="KW-0067">ATP-binding</keyword>
<evidence type="ECO:0000256" key="5">
    <source>
        <dbReference type="ARBA" id="ARBA00022840"/>
    </source>
</evidence>
<evidence type="ECO:0000256" key="4">
    <source>
        <dbReference type="ARBA" id="ARBA00022741"/>
    </source>
</evidence>
<dbReference type="SUPFAM" id="SSF52540">
    <property type="entry name" value="P-loop containing nucleoside triphosphate hydrolases"/>
    <property type="match status" value="1"/>
</dbReference>
<dbReference type="InterPro" id="IPR004468">
    <property type="entry name" value="CTP_synthase"/>
</dbReference>
<dbReference type="EC" id="6.3.4.2" evidence="9"/>
<dbReference type="AlphaFoldDB" id="A0A4D9D206"/>
<dbReference type="Pfam" id="PF00117">
    <property type="entry name" value="GATase"/>
    <property type="match status" value="1"/>
</dbReference>
<feature type="domain" description="CTP synthase N-terminal" evidence="11">
    <location>
        <begin position="25"/>
        <end position="295"/>
    </location>
</feature>
<dbReference type="PROSITE" id="PS51273">
    <property type="entry name" value="GATASE_TYPE_1"/>
    <property type="match status" value="1"/>
</dbReference>
<evidence type="ECO:0000256" key="6">
    <source>
        <dbReference type="ARBA" id="ARBA00022962"/>
    </source>
</evidence>
<gene>
    <name evidence="12" type="ORF">NSK_003091</name>
</gene>
<dbReference type="GO" id="GO:0042802">
    <property type="term" value="F:identical protein binding"/>
    <property type="evidence" value="ECO:0007669"/>
    <property type="project" value="TreeGrafter"/>
</dbReference>
<dbReference type="InterPro" id="IPR017926">
    <property type="entry name" value="GATASE"/>
</dbReference>
<protein>
    <recommendedName>
        <fullName evidence="9">CTP synthase</fullName>
        <ecNumber evidence="9">6.3.4.2</ecNumber>
    </recommendedName>
    <alternativeName>
        <fullName evidence="9">UTP--ammonia ligase</fullName>
    </alternativeName>
</protein>
<dbReference type="CDD" id="cd03113">
    <property type="entry name" value="CTPS_N"/>
    <property type="match status" value="1"/>
</dbReference>
<comment type="pathway">
    <text evidence="1 9">Pyrimidine metabolism; CTP biosynthesis via de novo pathway; CTP from UDP: step 2/2.</text>
</comment>
<comment type="similarity">
    <text evidence="2 9">Belongs to the CTP synthase family.</text>
</comment>
<name>A0A4D9D206_9STRA</name>
<dbReference type="Pfam" id="PF06418">
    <property type="entry name" value="CTP_synth_N"/>
    <property type="match status" value="1"/>
</dbReference>
<dbReference type="NCBIfam" id="NF003792">
    <property type="entry name" value="PRK05380.1"/>
    <property type="match status" value="1"/>
</dbReference>
<reference evidence="12 13" key="1">
    <citation type="submission" date="2019-01" db="EMBL/GenBank/DDBJ databases">
        <title>Nuclear Genome Assembly of the Microalgal Biofuel strain Nannochloropsis salina CCMP1776.</title>
        <authorList>
            <person name="Hovde B."/>
        </authorList>
    </citation>
    <scope>NUCLEOTIDE SEQUENCE [LARGE SCALE GENOMIC DNA]</scope>
    <source>
        <strain evidence="12 13">CCMP1776</strain>
    </source>
</reference>
<evidence type="ECO:0000256" key="3">
    <source>
        <dbReference type="ARBA" id="ARBA00022598"/>
    </source>
</evidence>
<dbReference type="InterPro" id="IPR029062">
    <property type="entry name" value="Class_I_gatase-like"/>
</dbReference>